<evidence type="ECO:0000256" key="6">
    <source>
        <dbReference type="ARBA" id="ARBA00022989"/>
    </source>
</evidence>
<dbReference type="SFLD" id="SFLDS00003">
    <property type="entry name" value="Haloacid_Dehalogenase"/>
    <property type="match status" value="1"/>
</dbReference>
<keyword evidence="3 8" id="KW-0812">Transmembrane</keyword>
<keyword evidence="5" id="KW-1278">Translocase</keyword>
<dbReference type="InterPro" id="IPR018303">
    <property type="entry name" value="ATPase_P-typ_P_site"/>
</dbReference>
<protein>
    <submittedName>
        <fullName evidence="10">Copper-translocating P-type ATPase</fullName>
    </submittedName>
</protein>
<reference evidence="10 11" key="1">
    <citation type="journal article" date="2021" name="Int. J. Syst. Evol. Microbiol.">
        <title>Reticulibacter mediterranei gen. nov., sp. nov., within the new family Reticulibacteraceae fam. nov., and Ktedonospora formicarum gen. nov., sp. nov., Ktedonobacter robiniae sp. nov., Dictyobacter formicarum sp. nov. and Dictyobacter arantiisoli sp. nov., belonging to the class Ktedonobacteria.</title>
        <authorList>
            <person name="Yabe S."/>
            <person name="Zheng Y."/>
            <person name="Wang C.M."/>
            <person name="Sakai Y."/>
            <person name="Abe K."/>
            <person name="Yokota A."/>
            <person name="Donadio S."/>
            <person name="Cavaletti L."/>
            <person name="Monciardini P."/>
        </authorList>
    </citation>
    <scope>NUCLEOTIDE SEQUENCE [LARGE SCALE GENOMIC DNA]</scope>
    <source>
        <strain evidence="10 11">SOSP1-30</strain>
    </source>
</reference>
<keyword evidence="6 8" id="KW-1133">Transmembrane helix</keyword>
<keyword evidence="8" id="KW-1003">Cell membrane</keyword>
<dbReference type="InterPro" id="IPR023299">
    <property type="entry name" value="ATPase_P-typ_cyto_dom_N"/>
</dbReference>
<dbReference type="Pfam" id="PF00122">
    <property type="entry name" value="E1-E2_ATPase"/>
    <property type="match status" value="1"/>
</dbReference>
<evidence type="ECO:0000256" key="1">
    <source>
        <dbReference type="ARBA" id="ARBA00004141"/>
    </source>
</evidence>
<dbReference type="Gene3D" id="2.70.150.10">
    <property type="entry name" value="Calcium-transporting ATPase, cytoplasmic transduction domain A"/>
    <property type="match status" value="1"/>
</dbReference>
<dbReference type="NCBIfam" id="TIGR01494">
    <property type="entry name" value="ATPase_P-type"/>
    <property type="match status" value="1"/>
</dbReference>
<dbReference type="InterPro" id="IPR023298">
    <property type="entry name" value="ATPase_P-typ_TM_dom_sf"/>
</dbReference>
<dbReference type="InterPro" id="IPR008250">
    <property type="entry name" value="ATPase_P-typ_transduc_dom_A_sf"/>
</dbReference>
<dbReference type="PRINTS" id="PR00941">
    <property type="entry name" value="CDATPASE"/>
</dbReference>
<proteinExistence type="inferred from homology"/>
<feature type="transmembrane region" description="Helical" evidence="8">
    <location>
        <begin position="40"/>
        <end position="58"/>
    </location>
</feature>
<dbReference type="Pfam" id="PF00702">
    <property type="entry name" value="Hydrolase"/>
    <property type="match status" value="1"/>
</dbReference>
<dbReference type="InterPro" id="IPR051014">
    <property type="entry name" value="Cation_Transport_ATPase_IB"/>
</dbReference>
<sequence length="651" mass="68880">MATSSSNASGFSRVQAACATCVRGGKRFVGRYRAFLLDPGTLFTLASLILLVIAAIVTPDGLINPEHAHTWLYLASALAGSVFIWWEAIQGIREKDFTADIPVSFATIAALIIGQYSAAAVVAVLLLLGGMLEEFVSARAGNALDSLAKLLPDRVTIRREGEDRVVALSEVLLDDLVLIRSGERIPVDGVVAQGTASINQATITGESLAVEKRPGDPVFAGTLNELGALEVRTTKVGEETTLGQIRRMVEEAEAQKAPIERILNRYAKFYTPAALILGALVWWWSGDILRAITILIVFCPCVMVLATPTALVASIGNAALRGSLVKKGATIEAMAKVTAVAFDKTGTLTFGRPKLTTIQPLAEITENDLLRLAAIAEKLSEHPLGRAVVQAALSRELTVPDPEEFTVLPGLGVRARMEGAEVVVGRPQLLSEQDIDVPAEVVARARNLAEGGRTVILVAHNRQVVGMLVLEDTLRPQAGLVITRLRKLGIRTVLVTGDNTVPAERIAGELGISEVHAEVLPAQKVEIVKQLQAQGLNVAFVGDGVNDGPALATANVGVAMGLGGTDVAIETAEIALLSDDLTKLPHLLSLSRQAMRAIKQNLIFSLSVLAIAVGLAIPGILAPVTGALLHELSSIPVIANSARLIGLRERD</sequence>
<dbReference type="SUPFAM" id="SSF81653">
    <property type="entry name" value="Calcium ATPase, transduction domain A"/>
    <property type="match status" value="1"/>
</dbReference>
<dbReference type="InterPro" id="IPR044492">
    <property type="entry name" value="P_typ_ATPase_HD_dom"/>
</dbReference>
<evidence type="ECO:0000256" key="2">
    <source>
        <dbReference type="ARBA" id="ARBA00006024"/>
    </source>
</evidence>
<comment type="caution">
    <text evidence="10">The sequence shown here is derived from an EMBL/GenBank/DDBJ whole genome shotgun (WGS) entry which is preliminary data.</text>
</comment>
<dbReference type="Gene3D" id="3.40.1110.10">
    <property type="entry name" value="Calcium-transporting ATPase, cytoplasmic domain N"/>
    <property type="match status" value="1"/>
</dbReference>
<keyword evidence="11" id="KW-1185">Reference proteome</keyword>
<feature type="transmembrane region" description="Helical" evidence="8">
    <location>
        <begin position="266"/>
        <end position="285"/>
    </location>
</feature>
<keyword evidence="8" id="KW-0547">Nucleotide-binding</keyword>
<dbReference type="InterPro" id="IPR023214">
    <property type="entry name" value="HAD_sf"/>
</dbReference>
<dbReference type="InterPro" id="IPR001757">
    <property type="entry name" value="P_typ_ATPase"/>
</dbReference>
<dbReference type="RefSeq" id="WP_201376815.1">
    <property type="nucleotide sequence ID" value="NZ_BNJG01000006.1"/>
</dbReference>
<dbReference type="PRINTS" id="PR00119">
    <property type="entry name" value="CATATPASE"/>
</dbReference>
<dbReference type="NCBIfam" id="TIGR01511">
    <property type="entry name" value="ATPase-IB1_Cu"/>
    <property type="match status" value="1"/>
</dbReference>
<dbReference type="InterPro" id="IPR027256">
    <property type="entry name" value="P-typ_ATPase_IB"/>
</dbReference>
<gene>
    <name evidence="10" type="ORF">KSB_92610</name>
</gene>
<feature type="domain" description="P-type ATPase A" evidence="9">
    <location>
        <begin position="149"/>
        <end position="250"/>
    </location>
</feature>
<accession>A0ABQ3V6C7</accession>
<dbReference type="PANTHER" id="PTHR48085">
    <property type="entry name" value="CADMIUM/ZINC-TRANSPORTING ATPASE HMA2-RELATED"/>
    <property type="match status" value="1"/>
</dbReference>
<evidence type="ECO:0000259" key="9">
    <source>
        <dbReference type="Pfam" id="PF00122"/>
    </source>
</evidence>
<dbReference type="CDD" id="cd02079">
    <property type="entry name" value="P-type_ATPase_HM"/>
    <property type="match status" value="1"/>
</dbReference>
<comment type="subcellular location">
    <subcellularLocation>
        <location evidence="8">Cell membrane</location>
    </subcellularLocation>
    <subcellularLocation>
        <location evidence="1">Membrane</location>
        <topology evidence="1">Multi-pass membrane protein</topology>
    </subcellularLocation>
</comment>
<dbReference type="SUPFAM" id="SSF56784">
    <property type="entry name" value="HAD-like"/>
    <property type="match status" value="1"/>
</dbReference>
<dbReference type="SFLD" id="SFLDG00002">
    <property type="entry name" value="C1.7:_P-type_atpase_like"/>
    <property type="match status" value="1"/>
</dbReference>
<evidence type="ECO:0000256" key="3">
    <source>
        <dbReference type="ARBA" id="ARBA00022692"/>
    </source>
</evidence>
<feature type="transmembrane region" description="Helical" evidence="8">
    <location>
        <begin position="602"/>
        <end position="624"/>
    </location>
</feature>
<dbReference type="Gene3D" id="3.40.50.1000">
    <property type="entry name" value="HAD superfamily/HAD-like"/>
    <property type="match status" value="1"/>
</dbReference>
<feature type="transmembrane region" description="Helical" evidence="8">
    <location>
        <begin position="101"/>
        <end position="129"/>
    </location>
</feature>
<keyword evidence="8" id="KW-0067">ATP-binding</keyword>
<evidence type="ECO:0000313" key="10">
    <source>
        <dbReference type="EMBL" id="GHO60786.1"/>
    </source>
</evidence>
<dbReference type="NCBIfam" id="TIGR01525">
    <property type="entry name" value="ATPase-IB_hvy"/>
    <property type="match status" value="1"/>
</dbReference>
<dbReference type="SFLD" id="SFLDF00027">
    <property type="entry name" value="p-type_atpase"/>
    <property type="match status" value="1"/>
</dbReference>
<dbReference type="SUPFAM" id="SSF81665">
    <property type="entry name" value="Calcium ATPase, transmembrane domain M"/>
    <property type="match status" value="1"/>
</dbReference>
<evidence type="ECO:0000256" key="4">
    <source>
        <dbReference type="ARBA" id="ARBA00022723"/>
    </source>
</evidence>
<dbReference type="Proteomes" id="UP000654345">
    <property type="component" value="Unassembled WGS sequence"/>
</dbReference>
<keyword evidence="7 8" id="KW-0472">Membrane</keyword>
<evidence type="ECO:0000256" key="5">
    <source>
        <dbReference type="ARBA" id="ARBA00022967"/>
    </source>
</evidence>
<feature type="transmembrane region" description="Helical" evidence="8">
    <location>
        <begin position="291"/>
        <end position="320"/>
    </location>
</feature>
<feature type="transmembrane region" description="Helical" evidence="8">
    <location>
        <begin position="70"/>
        <end position="89"/>
    </location>
</feature>
<dbReference type="PROSITE" id="PS00154">
    <property type="entry name" value="ATPASE_E1_E2"/>
    <property type="match status" value="1"/>
</dbReference>
<evidence type="ECO:0000256" key="8">
    <source>
        <dbReference type="RuleBase" id="RU362081"/>
    </source>
</evidence>
<keyword evidence="4 8" id="KW-0479">Metal-binding</keyword>
<comment type="similarity">
    <text evidence="2 8">Belongs to the cation transport ATPase (P-type) (TC 3.A.3) family. Type IB subfamily.</text>
</comment>
<organism evidence="10 11">
    <name type="scientific">Ktedonobacter robiniae</name>
    <dbReference type="NCBI Taxonomy" id="2778365"/>
    <lineage>
        <taxon>Bacteria</taxon>
        <taxon>Bacillati</taxon>
        <taxon>Chloroflexota</taxon>
        <taxon>Ktedonobacteria</taxon>
        <taxon>Ktedonobacterales</taxon>
        <taxon>Ktedonobacteraceae</taxon>
        <taxon>Ktedonobacter</taxon>
    </lineage>
</organism>
<evidence type="ECO:0000256" key="7">
    <source>
        <dbReference type="ARBA" id="ARBA00023136"/>
    </source>
</evidence>
<dbReference type="InterPro" id="IPR059000">
    <property type="entry name" value="ATPase_P-type_domA"/>
</dbReference>
<dbReference type="InterPro" id="IPR036412">
    <property type="entry name" value="HAD-like_sf"/>
</dbReference>
<name>A0ABQ3V6C7_9CHLR</name>
<dbReference type="EMBL" id="BNJG01000006">
    <property type="protein sequence ID" value="GHO60786.1"/>
    <property type="molecule type" value="Genomic_DNA"/>
</dbReference>
<dbReference type="PANTHER" id="PTHR48085:SF5">
    <property type="entry name" value="CADMIUM_ZINC-TRANSPORTING ATPASE HMA4-RELATED"/>
    <property type="match status" value="1"/>
</dbReference>
<evidence type="ECO:0000313" key="11">
    <source>
        <dbReference type="Proteomes" id="UP000654345"/>
    </source>
</evidence>